<evidence type="ECO:0000256" key="4">
    <source>
        <dbReference type="ARBA" id="ARBA00022833"/>
    </source>
</evidence>
<dbReference type="EMBL" id="JASFZW010000010">
    <property type="protein sequence ID" value="KAK2076433.1"/>
    <property type="molecule type" value="Genomic_DNA"/>
</dbReference>
<keyword evidence="8" id="KW-1185">Reference proteome</keyword>
<dbReference type="Pfam" id="PF08939">
    <property type="entry name" value="Bles03"/>
    <property type="match status" value="1"/>
</dbReference>
<dbReference type="InterPro" id="IPR043145">
    <property type="entry name" value="Znf_ZZ_sf"/>
</dbReference>
<dbReference type="PANTHER" id="PTHR31977">
    <property type="entry name" value="UPF0696 PROTEIN C11ORF68"/>
    <property type="match status" value="1"/>
</dbReference>
<dbReference type="Gene3D" id="3.30.60.90">
    <property type="match status" value="1"/>
</dbReference>
<comment type="similarity">
    <text evidence="1">Belongs to the UPF0696 family.</text>
</comment>
<keyword evidence="3 5" id="KW-0863">Zinc-finger</keyword>
<comment type="caution">
    <text evidence="7">The sequence shown here is derived from an EMBL/GenBank/DDBJ whole genome shotgun (WGS) entry which is preliminary data.</text>
</comment>
<evidence type="ECO:0000259" key="6">
    <source>
        <dbReference type="PROSITE" id="PS50135"/>
    </source>
</evidence>
<dbReference type="AlphaFoldDB" id="A0AAD9IE73"/>
<dbReference type="Gene3D" id="3.30.760.10">
    <property type="entry name" value="RNA Cap, Translation Initiation Factor Eif4e"/>
    <property type="match status" value="2"/>
</dbReference>
<dbReference type="Pfam" id="PF00569">
    <property type="entry name" value="ZZ"/>
    <property type="match status" value="1"/>
</dbReference>
<evidence type="ECO:0000256" key="2">
    <source>
        <dbReference type="ARBA" id="ARBA00022723"/>
    </source>
</evidence>
<dbReference type="GO" id="GO:0008270">
    <property type="term" value="F:zinc ion binding"/>
    <property type="evidence" value="ECO:0007669"/>
    <property type="project" value="UniProtKB-KW"/>
</dbReference>
<accession>A0AAD9IE73</accession>
<name>A0AAD9IE73_PROWI</name>
<sequence>MPQRRPQADIRPAESEPSIDRFLAVRQLLAAPPSSAAWQIHHIDITCDGCEQEPIIGARYRCSVCQDRDLCARCYQALIAARVQGQRETGGALTSGDAGGVVAGSQRRLMKWARDLHAAGNEGPAARWAQLVAAVPCLDPRHEFRAVRGGAERQVCLEVKEVSALEEYLAAFPPSRCSCADLAWVTVCRPPVARHADESRIALATRDWEALRRRRAPTPADAAELAAQHGLRRGKWMLFPPDRPRGGRRLAARRARVSAAPPGGGHVICVYTDNYLDREAVHRVRDTLGMLGLRLRRRRLVYKPDIYTYLGIYGGRNSRENLGFQPSVYEAEIA</sequence>
<dbReference type="InterPro" id="IPR015034">
    <property type="entry name" value="Bles03"/>
</dbReference>
<dbReference type="Proteomes" id="UP001255856">
    <property type="component" value="Unassembled WGS sequence"/>
</dbReference>
<feature type="domain" description="ZZ-type" evidence="6">
    <location>
        <begin position="42"/>
        <end position="101"/>
    </location>
</feature>
<evidence type="ECO:0000256" key="3">
    <source>
        <dbReference type="ARBA" id="ARBA00022771"/>
    </source>
</evidence>
<protein>
    <recommendedName>
        <fullName evidence="6">ZZ-type domain-containing protein</fullName>
    </recommendedName>
</protein>
<dbReference type="SMART" id="SM00291">
    <property type="entry name" value="ZnF_ZZ"/>
    <property type="match status" value="1"/>
</dbReference>
<organism evidence="7 8">
    <name type="scientific">Prototheca wickerhamii</name>
    <dbReference type="NCBI Taxonomy" id="3111"/>
    <lineage>
        <taxon>Eukaryota</taxon>
        <taxon>Viridiplantae</taxon>
        <taxon>Chlorophyta</taxon>
        <taxon>core chlorophytes</taxon>
        <taxon>Trebouxiophyceae</taxon>
        <taxon>Chlorellales</taxon>
        <taxon>Chlorellaceae</taxon>
        <taxon>Prototheca</taxon>
    </lineage>
</organism>
<dbReference type="PANTHER" id="PTHR31977:SF1">
    <property type="entry name" value="UPF0696 PROTEIN C11ORF68"/>
    <property type="match status" value="1"/>
</dbReference>
<dbReference type="SUPFAM" id="SSF55418">
    <property type="entry name" value="eIF4e-like"/>
    <property type="match status" value="1"/>
</dbReference>
<dbReference type="InterPro" id="IPR000433">
    <property type="entry name" value="Znf_ZZ"/>
</dbReference>
<keyword evidence="2" id="KW-0479">Metal-binding</keyword>
<dbReference type="InterPro" id="IPR023398">
    <property type="entry name" value="TIF_eIF4e-like"/>
</dbReference>
<reference evidence="7" key="1">
    <citation type="submission" date="2021-01" db="EMBL/GenBank/DDBJ databases">
        <authorList>
            <person name="Eckstrom K.M.E."/>
        </authorList>
    </citation>
    <scope>NUCLEOTIDE SEQUENCE</scope>
    <source>
        <strain evidence="7">UVCC 0001</strain>
    </source>
</reference>
<evidence type="ECO:0000256" key="5">
    <source>
        <dbReference type="PROSITE-ProRule" id="PRU00228"/>
    </source>
</evidence>
<proteinExistence type="inferred from homology"/>
<evidence type="ECO:0000313" key="8">
    <source>
        <dbReference type="Proteomes" id="UP001255856"/>
    </source>
</evidence>
<evidence type="ECO:0000256" key="1">
    <source>
        <dbReference type="ARBA" id="ARBA00010568"/>
    </source>
</evidence>
<dbReference type="SUPFAM" id="SSF57850">
    <property type="entry name" value="RING/U-box"/>
    <property type="match status" value="1"/>
</dbReference>
<evidence type="ECO:0000313" key="7">
    <source>
        <dbReference type="EMBL" id="KAK2076433.1"/>
    </source>
</evidence>
<keyword evidence="4" id="KW-0862">Zinc</keyword>
<dbReference type="PROSITE" id="PS50135">
    <property type="entry name" value="ZF_ZZ_2"/>
    <property type="match status" value="1"/>
</dbReference>
<gene>
    <name evidence="7" type="ORF">QBZ16_000958</name>
</gene>
<dbReference type="CDD" id="cd02249">
    <property type="entry name" value="ZZ"/>
    <property type="match status" value="1"/>
</dbReference>